<evidence type="ECO:0000313" key="3">
    <source>
        <dbReference type="Proteomes" id="UP000051401"/>
    </source>
</evidence>
<evidence type="ECO:0000313" key="1">
    <source>
        <dbReference type="EMBL" id="KRS19563.1"/>
    </source>
</evidence>
<dbReference type="STRING" id="540747.SAMN04488031_102555"/>
<dbReference type="PATRIC" id="fig|540747.5.peg.324"/>
<dbReference type="RefSeq" id="WP_057812586.1">
    <property type="nucleotide sequence ID" value="NZ_CP031598.1"/>
</dbReference>
<dbReference type="Proteomes" id="UP000325785">
    <property type="component" value="Chromosome"/>
</dbReference>
<dbReference type="AlphaFoldDB" id="A0A0T5PE75"/>
<gene>
    <name evidence="2" type="ORF">RIdsm_04947</name>
    <name evidence="1" type="ORF">XM52_01610</name>
</gene>
<dbReference type="EMBL" id="LAXI01000001">
    <property type="protein sequence ID" value="KRS19563.1"/>
    <property type="molecule type" value="Genomic_DNA"/>
</dbReference>
<reference evidence="2 4" key="2">
    <citation type="submission" date="2018-08" db="EMBL/GenBank/DDBJ databases">
        <title>Genetic Globetrotter - A new plasmid hitch-hiking vast phylogenetic and geographic distances.</title>
        <authorList>
            <person name="Vollmers J."/>
            <person name="Petersen J."/>
        </authorList>
    </citation>
    <scope>NUCLEOTIDE SEQUENCE [LARGE SCALE GENOMIC DNA]</scope>
    <source>
        <strain evidence="2 4">DSM 26383</strain>
    </source>
</reference>
<dbReference type="Proteomes" id="UP000051401">
    <property type="component" value="Unassembled WGS sequence"/>
</dbReference>
<dbReference type="KEGG" id="rid:RIdsm_04947"/>
<proteinExistence type="predicted"/>
<evidence type="ECO:0000313" key="2">
    <source>
        <dbReference type="EMBL" id="QEW29105.1"/>
    </source>
</evidence>
<name>A0A0T5PE75_9RHOB</name>
<protein>
    <submittedName>
        <fullName evidence="1">Uncharacterized protein</fullName>
    </submittedName>
</protein>
<dbReference type="EMBL" id="CP031598">
    <property type="protein sequence ID" value="QEW29105.1"/>
    <property type="molecule type" value="Genomic_DNA"/>
</dbReference>
<keyword evidence="3" id="KW-1185">Reference proteome</keyword>
<evidence type="ECO:0000313" key="4">
    <source>
        <dbReference type="Proteomes" id="UP000325785"/>
    </source>
</evidence>
<organism evidence="1 3">
    <name type="scientific">Roseovarius indicus</name>
    <dbReference type="NCBI Taxonomy" id="540747"/>
    <lineage>
        <taxon>Bacteria</taxon>
        <taxon>Pseudomonadati</taxon>
        <taxon>Pseudomonadota</taxon>
        <taxon>Alphaproteobacteria</taxon>
        <taxon>Rhodobacterales</taxon>
        <taxon>Roseobacteraceae</taxon>
        <taxon>Roseovarius</taxon>
    </lineage>
</organism>
<accession>A0A0T5PE75</accession>
<sequence length="98" mass="10621">MDQPFHGTFEPSLLPKGGLTKPTLCVELAYPDRLEKAWLTQLVIQDEGSLPVHPGDKVEVVATIASDAFRREVAQRRGTLTVKHGPHVVGSLVITPVG</sequence>
<reference evidence="1 3" key="1">
    <citation type="submission" date="2015-04" db="EMBL/GenBank/DDBJ databases">
        <title>The draft genome sequence of Roseovarius indicus B108T.</title>
        <authorList>
            <person name="Li G."/>
            <person name="Lai Q."/>
            <person name="Shao Z."/>
            <person name="Yan P."/>
        </authorList>
    </citation>
    <scope>NUCLEOTIDE SEQUENCE [LARGE SCALE GENOMIC DNA]</scope>
    <source>
        <strain evidence="1 3">B108</strain>
    </source>
</reference>